<dbReference type="GO" id="GO:0009396">
    <property type="term" value="P:folic acid-containing compound biosynthetic process"/>
    <property type="evidence" value="ECO:0007669"/>
    <property type="project" value="TreeGrafter"/>
</dbReference>
<protein>
    <recommendedName>
        <fullName evidence="5">5-formyltetrahydrofolate cyclo-ligase</fullName>
    </recommendedName>
</protein>
<dbReference type="InterPro" id="IPR002698">
    <property type="entry name" value="FTHF_cligase"/>
</dbReference>
<comment type="similarity">
    <text evidence="1">Belongs to the 5-formyltetrahydrofolate cyclo-ligase family.</text>
</comment>
<accession>A0A0F9J8Z2</accession>
<dbReference type="Gene3D" id="3.40.50.10420">
    <property type="entry name" value="NagB/RpiA/CoA transferase-like"/>
    <property type="match status" value="1"/>
</dbReference>
<evidence type="ECO:0000256" key="2">
    <source>
        <dbReference type="ARBA" id="ARBA00022741"/>
    </source>
</evidence>
<dbReference type="InterPro" id="IPR037171">
    <property type="entry name" value="NagB/RpiA_transferase-like"/>
</dbReference>
<dbReference type="PANTHER" id="PTHR23407">
    <property type="entry name" value="ATPASE INHIBITOR/5-FORMYLTETRAHYDROFOLATE CYCLO-LIGASE"/>
    <property type="match status" value="1"/>
</dbReference>
<dbReference type="GO" id="GO:0035999">
    <property type="term" value="P:tetrahydrofolate interconversion"/>
    <property type="evidence" value="ECO:0007669"/>
    <property type="project" value="TreeGrafter"/>
</dbReference>
<dbReference type="Pfam" id="PF01812">
    <property type="entry name" value="5-FTHF_cyc-lig"/>
    <property type="match status" value="1"/>
</dbReference>
<dbReference type="NCBIfam" id="TIGR02727">
    <property type="entry name" value="MTHFS_bact"/>
    <property type="match status" value="1"/>
</dbReference>
<dbReference type="PANTHER" id="PTHR23407:SF1">
    <property type="entry name" value="5-FORMYLTETRAHYDROFOLATE CYCLO-LIGASE"/>
    <property type="match status" value="1"/>
</dbReference>
<dbReference type="SUPFAM" id="SSF100950">
    <property type="entry name" value="NagB/RpiA/CoA transferase-like"/>
    <property type="match status" value="1"/>
</dbReference>
<gene>
    <name evidence="4" type="ORF">LCGC14_1559290</name>
</gene>
<evidence type="ECO:0000256" key="3">
    <source>
        <dbReference type="ARBA" id="ARBA00022840"/>
    </source>
</evidence>
<sequence>MPPTVAHAKSMAACKRLQEMPEFRDATSLMIYLPIPYELDVTPLALRSWQEEKTVAAPKLTWDLRHMIPIQIHSLETGLVTTRGQLREPADGDPISLDALDLVIVPALAFDRRGNRLGQGAGFYDRFLATPEFDGAAIGIAFTEQLVDELPVHENDVPVQALVTDEEVLRFTPATGTG</sequence>
<evidence type="ECO:0008006" key="5">
    <source>
        <dbReference type="Google" id="ProtNLM"/>
    </source>
</evidence>
<dbReference type="PIRSF" id="PIRSF006806">
    <property type="entry name" value="FTHF_cligase"/>
    <property type="match status" value="1"/>
</dbReference>
<keyword evidence="2" id="KW-0547">Nucleotide-binding</keyword>
<organism evidence="4">
    <name type="scientific">marine sediment metagenome</name>
    <dbReference type="NCBI Taxonomy" id="412755"/>
    <lineage>
        <taxon>unclassified sequences</taxon>
        <taxon>metagenomes</taxon>
        <taxon>ecological metagenomes</taxon>
    </lineage>
</organism>
<dbReference type="InterPro" id="IPR024185">
    <property type="entry name" value="FTHF_cligase-like_sf"/>
</dbReference>
<dbReference type="GO" id="GO:0005524">
    <property type="term" value="F:ATP binding"/>
    <property type="evidence" value="ECO:0007669"/>
    <property type="project" value="UniProtKB-KW"/>
</dbReference>
<dbReference type="GO" id="GO:0030272">
    <property type="term" value="F:5-formyltetrahydrofolate cyclo-ligase activity"/>
    <property type="evidence" value="ECO:0007669"/>
    <property type="project" value="TreeGrafter"/>
</dbReference>
<dbReference type="AlphaFoldDB" id="A0A0F9J8Z2"/>
<evidence type="ECO:0000256" key="1">
    <source>
        <dbReference type="ARBA" id="ARBA00010638"/>
    </source>
</evidence>
<name>A0A0F9J8Z2_9ZZZZ</name>
<keyword evidence="3" id="KW-0067">ATP-binding</keyword>
<comment type="caution">
    <text evidence="4">The sequence shown here is derived from an EMBL/GenBank/DDBJ whole genome shotgun (WGS) entry which is preliminary data.</text>
</comment>
<evidence type="ECO:0000313" key="4">
    <source>
        <dbReference type="EMBL" id="KKM46760.1"/>
    </source>
</evidence>
<proteinExistence type="inferred from homology"/>
<dbReference type="EMBL" id="LAZR01012026">
    <property type="protein sequence ID" value="KKM46760.1"/>
    <property type="molecule type" value="Genomic_DNA"/>
</dbReference>
<reference evidence="4" key="1">
    <citation type="journal article" date="2015" name="Nature">
        <title>Complex archaea that bridge the gap between prokaryotes and eukaryotes.</title>
        <authorList>
            <person name="Spang A."/>
            <person name="Saw J.H."/>
            <person name="Jorgensen S.L."/>
            <person name="Zaremba-Niedzwiedzka K."/>
            <person name="Martijn J."/>
            <person name="Lind A.E."/>
            <person name="van Eijk R."/>
            <person name="Schleper C."/>
            <person name="Guy L."/>
            <person name="Ettema T.J."/>
        </authorList>
    </citation>
    <scope>NUCLEOTIDE SEQUENCE</scope>
</reference>